<accession>A0A167TGM1</accession>
<protein>
    <submittedName>
        <fullName evidence="2">Uncharacterized protein</fullName>
    </submittedName>
</protein>
<evidence type="ECO:0000313" key="3">
    <source>
        <dbReference type="Proteomes" id="UP000076532"/>
    </source>
</evidence>
<proteinExistence type="predicted"/>
<dbReference type="EMBL" id="KV418239">
    <property type="protein sequence ID" value="KZP02919.1"/>
    <property type="molecule type" value="Genomic_DNA"/>
</dbReference>
<dbReference type="AlphaFoldDB" id="A0A167TGM1"/>
<reference evidence="2 3" key="1">
    <citation type="journal article" date="2016" name="Mol. Biol. Evol.">
        <title>Comparative Genomics of Early-Diverging Mushroom-Forming Fungi Provides Insights into the Origins of Lignocellulose Decay Capabilities.</title>
        <authorList>
            <person name="Nagy L.G."/>
            <person name="Riley R."/>
            <person name="Tritt A."/>
            <person name="Adam C."/>
            <person name="Daum C."/>
            <person name="Floudas D."/>
            <person name="Sun H."/>
            <person name="Yadav J.S."/>
            <person name="Pangilinan J."/>
            <person name="Larsson K.H."/>
            <person name="Matsuura K."/>
            <person name="Barry K."/>
            <person name="Labutti K."/>
            <person name="Kuo R."/>
            <person name="Ohm R.A."/>
            <person name="Bhattacharya S.S."/>
            <person name="Shirouzu T."/>
            <person name="Yoshinaga Y."/>
            <person name="Martin F.M."/>
            <person name="Grigoriev I.V."/>
            <person name="Hibbett D.S."/>
        </authorList>
    </citation>
    <scope>NUCLEOTIDE SEQUENCE [LARGE SCALE GENOMIC DNA]</scope>
    <source>
        <strain evidence="2 3">CBS 109695</strain>
    </source>
</reference>
<keyword evidence="3" id="KW-1185">Reference proteome</keyword>
<evidence type="ECO:0000313" key="2">
    <source>
        <dbReference type="EMBL" id="KZP02919.1"/>
    </source>
</evidence>
<evidence type="ECO:0000256" key="1">
    <source>
        <dbReference type="SAM" id="MobiDB-lite"/>
    </source>
</evidence>
<feature type="region of interest" description="Disordered" evidence="1">
    <location>
        <begin position="1"/>
        <end position="73"/>
    </location>
</feature>
<gene>
    <name evidence="2" type="ORF">FIBSPDRAFT_879919</name>
</gene>
<name>A0A167TGM1_9AGAM</name>
<organism evidence="2 3">
    <name type="scientific">Athelia psychrophila</name>
    <dbReference type="NCBI Taxonomy" id="1759441"/>
    <lineage>
        <taxon>Eukaryota</taxon>
        <taxon>Fungi</taxon>
        <taxon>Dikarya</taxon>
        <taxon>Basidiomycota</taxon>
        <taxon>Agaricomycotina</taxon>
        <taxon>Agaricomycetes</taxon>
        <taxon>Agaricomycetidae</taxon>
        <taxon>Atheliales</taxon>
        <taxon>Atheliaceae</taxon>
        <taxon>Athelia</taxon>
    </lineage>
</organism>
<dbReference type="Proteomes" id="UP000076532">
    <property type="component" value="Unassembled WGS sequence"/>
</dbReference>
<sequence length="91" mass="10463">MSAHRCWQQTHRRQDRQRVRERRVTLQTLSSCSQSPVMNPGLSGPRLSHQHSQHPGQPPNMPPQQQQQPMPVPTKRASITYIYIGDTCILP</sequence>